<reference evidence="1 2" key="1">
    <citation type="submission" date="2020-04" db="EMBL/GenBank/DDBJ databases">
        <title>Paraburkholderia sp. RP-4-7 isolated from soil.</title>
        <authorList>
            <person name="Dahal R.H."/>
        </authorList>
    </citation>
    <scope>NUCLEOTIDE SEQUENCE [LARGE SCALE GENOMIC DNA]</scope>
    <source>
        <strain evidence="1 2">RP-4-7</strain>
    </source>
</reference>
<dbReference type="EMBL" id="JABBGJ010000009">
    <property type="protein sequence ID" value="NML98416.1"/>
    <property type="molecule type" value="Genomic_DNA"/>
</dbReference>
<protein>
    <submittedName>
        <fullName evidence="1">Uncharacterized protein</fullName>
    </submittedName>
</protein>
<evidence type="ECO:0000313" key="2">
    <source>
        <dbReference type="Proteomes" id="UP000544134"/>
    </source>
</evidence>
<comment type="caution">
    <text evidence="1">The sequence shown here is derived from an EMBL/GenBank/DDBJ whole genome shotgun (WGS) entry which is preliminary data.</text>
</comment>
<gene>
    <name evidence="1" type="ORF">HHL24_10680</name>
</gene>
<accession>A0A848IG16</accession>
<sequence length="124" mass="14046">MKKESEIYAPFIDRAEVRPSGEIFLRGEDAQQLVAASQSAGMAVLGIEAVRIDANQVMPYIDAIADYSPKSAMQWEAYQERCNRLALDFLREAVEQKGEDTYFCFEVMDRAEHAEFLKRITSAS</sequence>
<proteinExistence type="predicted"/>
<dbReference type="Proteomes" id="UP000544134">
    <property type="component" value="Unassembled WGS sequence"/>
</dbReference>
<dbReference type="AlphaFoldDB" id="A0A848IG16"/>
<keyword evidence="2" id="KW-1185">Reference proteome</keyword>
<organism evidence="1 2">
    <name type="scientific">Paraburkholderia polaris</name>
    <dbReference type="NCBI Taxonomy" id="2728848"/>
    <lineage>
        <taxon>Bacteria</taxon>
        <taxon>Pseudomonadati</taxon>
        <taxon>Pseudomonadota</taxon>
        <taxon>Betaproteobacteria</taxon>
        <taxon>Burkholderiales</taxon>
        <taxon>Burkholderiaceae</taxon>
        <taxon>Paraburkholderia</taxon>
    </lineage>
</organism>
<name>A0A848IG16_9BURK</name>
<evidence type="ECO:0000313" key="1">
    <source>
        <dbReference type="EMBL" id="NML98416.1"/>
    </source>
</evidence>
<dbReference type="RefSeq" id="WP_169485460.1">
    <property type="nucleotide sequence ID" value="NZ_JABBGJ010000009.1"/>
</dbReference>